<accession>A0A811JQ59</accession>
<evidence type="ECO:0008006" key="3">
    <source>
        <dbReference type="Google" id="ProtNLM"/>
    </source>
</evidence>
<evidence type="ECO:0000313" key="2">
    <source>
        <dbReference type="Proteomes" id="UP000614601"/>
    </source>
</evidence>
<gene>
    <name evidence="1" type="ORF">BOKJ2_LOCUS166</name>
</gene>
<protein>
    <recommendedName>
        <fullName evidence="3">SXP/RAL-2 family protein Ani s 5-like cation-binding domain-containing protein</fullName>
    </recommendedName>
</protein>
<dbReference type="EMBL" id="CAJFDH010000001">
    <property type="protein sequence ID" value="CAD5205482.1"/>
    <property type="molecule type" value="Genomic_DNA"/>
</dbReference>
<dbReference type="OrthoDB" id="10541348at2759"/>
<organism evidence="1 2">
    <name type="scientific">Bursaphelenchus okinawaensis</name>
    <dbReference type="NCBI Taxonomy" id="465554"/>
    <lineage>
        <taxon>Eukaryota</taxon>
        <taxon>Metazoa</taxon>
        <taxon>Ecdysozoa</taxon>
        <taxon>Nematoda</taxon>
        <taxon>Chromadorea</taxon>
        <taxon>Rhabditida</taxon>
        <taxon>Tylenchina</taxon>
        <taxon>Tylenchomorpha</taxon>
        <taxon>Aphelenchoidea</taxon>
        <taxon>Aphelenchoididae</taxon>
        <taxon>Bursaphelenchus</taxon>
    </lineage>
</organism>
<proteinExistence type="predicted"/>
<dbReference type="Proteomes" id="UP000614601">
    <property type="component" value="Unassembled WGS sequence"/>
</dbReference>
<dbReference type="EMBL" id="CAJFCW020000001">
    <property type="protein sequence ID" value="CAG9077620.1"/>
    <property type="molecule type" value="Genomic_DNA"/>
</dbReference>
<keyword evidence="2" id="KW-1185">Reference proteome</keyword>
<sequence length="137" mass="15163">MVFDQAGGPAYFLYDKLSADEKARAETLKNAGRKVKRLEAKQLLTDFVKTLSPNLQAIAKEQREIYEKRRDESVNKIKTLSAGAQSLYNEVKKLDNGSMDAETEHAKIKALVMAAPAGVRDELKANNIVLPGVPVVY</sequence>
<comment type="caution">
    <text evidence="1">The sequence shown here is derived from an EMBL/GenBank/DDBJ whole genome shotgun (WGS) entry which is preliminary data.</text>
</comment>
<name>A0A811JQ59_9BILA</name>
<dbReference type="Proteomes" id="UP000783686">
    <property type="component" value="Unassembled WGS sequence"/>
</dbReference>
<dbReference type="AlphaFoldDB" id="A0A811JQ59"/>
<reference evidence="1" key="1">
    <citation type="submission" date="2020-09" db="EMBL/GenBank/DDBJ databases">
        <authorList>
            <person name="Kikuchi T."/>
        </authorList>
    </citation>
    <scope>NUCLEOTIDE SEQUENCE</scope>
    <source>
        <strain evidence="1">SH1</strain>
    </source>
</reference>
<evidence type="ECO:0000313" key="1">
    <source>
        <dbReference type="EMBL" id="CAD5205482.1"/>
    </source>
</evidence>